<dbReference type="PROSITE" id="PS00430">
    <property type="entry name" value="TONB_DEPENDENT_REC_1"/>
    <property type="match status" value="1"/>
</dbReference>
<dbReference type="Pfam" id="PF11162">
    <property type="entry name" value="DUF2946"/>
    <property type="match status" value="1"/>
</dbReference>
<feature type="transmembrane region" description="Helical" evidence="1">
    <location>
        <begin position="12"/>
        <end position="30"/>
    </location>
</feature>
<keyword evidence="1" id="KW-0472">Membrane</keyword>
<dbReference type="Proteomes" id="UP000184096">
    <property type="component" value="Chromosome I"/>
</dbReference>
<keyword evidence="1" id="KW-1133">Transmembrane helix</keyword>
<sequence length="124" mass="13251">MRWFRENIRHGSWLAVFALVINFGLSFGHFHATSGKCAESGLISLIAAASSDNDRTQGPPGDTGADDLCPICTAVFAMANALASVPPVLLVEFAGFRFNRPIESVLVFAERPTAAFQSRGPPIS</sequence>
<dbReference type="EMBL" id="LT670849">
    <property type="protein sequence ID" value="SHN66982.1"/>
    <property type="molecule type" value="Genomic_DNA"/>
</dbReference>
<evidence type="ECO:0000313" key="2">
    <source>
        <dbReference type="EMBL" id="SHN66982.1"/>
    </source>
</evidence>
<evidence type="ECO:0008006" key="4">
    <source>
        <dbReference type="Google" id="ProtNLM"/>
    </source>
</evidence>
<protein>
    <recommendedName>
        <fullName evidence="4">DUF2946 domain-containing protein</fullName>
    </recommendedName>
</protein>
<proteinExistence type="predicted"/>
<accession>A0A1M7T8I5</accession>
<gene>
    <name evidence="2" type="ORF">SAMN05444170_1100</name>
</gene>
<organism evidence="2 3">
    <name type="scientific">Bradyrhizobium erythrophlei</name>
    <dbReference type="NCBI Taxonomy" id="1437360"/>
    <lineage>
        <taxon>Bacteria</taxon>
        <taxon>Pseudomonadati</taxon>
        <taxon>Pseudomonadota</taxon>
        <taxon>Alphaproteobacteria</taxon>
        <taxon>Hyphomicrobiales</taxon>
        <taxon>Nitrobacteraceae</taxon>
        <taxon>Bradyrhizobium</taxon>
    </lineage>
</organism>
<name>A0A1M7T8I5_9BRAD</name>
<dbReference type="AlphaFoldDB" id="A0A1M7T8I5"/>
<dbReference type="InterPro" id="IPR010916">
    <property type="entry name" value="TonB_box_CS"/>
</dbReference>
<dbReference type="OrthoDB" id="8243048at2"/>
<keyword evidence="3" id="KW-1185">Reference proteome</keyword>
<dbReference type="RefSeq" id="WP_072817024.1">
    <property type="nucleotide sequence ID" value="NZ_LT670849.1"/>
</dbReference>
<keyword evidence="1" id="KW-0812">Transmembrane</keyword>
<evidence type="ECO:0000313" key="3">
    <source>
        <dbReference type="Proteomes" id="UP000184096"/>
    </source>
</evidence>
<dbReference type="InterPro" id="IPR021333">
    <property type="entry name" value="DUF2946"/>
</dbReference>
<evidence type="ECO:0000256" key="1">
    <source>
        <dbReference type="SAM" id="Phobius"/>
    </source>
</evidence>
<reference evidence="3" key="1">
    <citation type="submission" date="2016-11" db="EMBL/GenBank/DDBJ databases">
        <authorList>
            <person name="Varghese N."/>
            <person name="Submissions S."/>
        </authorList>
    </citation>
    <scope>NUCLEOTIDE SEQUENCE [LARGE SCALE GENOMIC DNA]</scope>
    <source>
        <strain evidence="3">GAS401</strain>
    </source>
</reference>